<feature type="compositionally biased region" description="Low complexity" evidence="9">
    <location>
        <begin position="761"/>
        <end position="770"/>
    </location>
</feature>
<dbReference type="GO" id="GO:0005524">
    <property type="term" value="F:ATP binding"/>
    <property type="evidence" value="ECO:0007669"/>
    <property type="project" value="UniProtKB-UniRule"/>
</dbReference>
<dbReference type="Pfam" id="PF00271">
    <property type="entry name" value="Helicase_C"/>
    <property type="match status" value="1"/>
</dbReference>
<feature type="compositionally biased region" description="Basic and acidic residues" evidence="9">
    <location>
        <begin position="724"/>
        <end position="746"/>
    </location>
</feature>
<comment type="function">
    <text evidence="8">RNA helicase.</text>
</comment>
<dbReference type="OrthoDB" id="193716at2759"/>
<feature type="compositionally biased region" description="Polar residues" evidence="9">
    <location>
        <begin position="655"/>
        <end position="666"/>
    </location>
</feature>
<dbReference type="PANTHER" id="PTHR24031">
    <property type="entry name" value="RNA HELICASE"/>
    <property type="match status" value="1"/>
</dbReference>
<feature type="compositionally biased region" description="Gly residues" evidence="9">
    <location>
        <begin position="703"/>
        <end position="712"/>
    </location>
</feature>
<dbReference type="SUPFAM" id="SSF52540">
    <property type="entry name" value="P-loop containing nucleoside triphosphate hydrolases"/>
    <property type="match status" value="2"/>
</dbReference>
<dbReference type="AlphaFoldDB" id="A0A420HW45"/>
<dbReference type="Gene3D" id="3.40.50.300">
    <property type="entry name" value="P-loop containing nucleotide triphosphate hydrolases"/>
    <property type="match status" value="2"/>
</dbReference>
<dbReference type="SMART" id="SM00487">
    <property type="entry name" value="DEXDc"/>
    <property type="match status" value="1"/>
</dbReference>
<feature type="compositionally biased region" description="Gly residues" evidence="9">
    <location>
        <begin position="747"/>
        <end position="760"/>
    </location>
</feature>
<gene>
    <name evidence="12" type="ORF">GcC1_155013</name>
</gene>
<dbReference type="CDD" id="cd18787">
    <property type="entry name" value="SF2_C_DEAD"/>
    <property type="match status" value="1"/>
</dbReference>
<keyword evidence="1 7" id="KW-0547">Nucleotide-binding</keyword>
<dbReference type="Pfam" id="PF00270">
    <property type="entry name" value="DEAD"/>
    <property type="match status" value="1"/>
</dbReference>
<evidence type="ECO:0000256" key="8">
    <source>
        <dbReference type="RuleBase" id="RU365068"/>
    </source>
</evidence>
<dbReference type="PROSITE" id="PS51194">
    <property type="entry name" value="HELICASE_CTER"/>
    <property type="match status" value="1"/>
</dbReference>
<reference evidence="12 13" key="1">
    <citation type="journal article" date="2018" name="BMC Genomics">
        <title>Comparative genome analyses reveal sequence features reflecting distinct modes of host-adaptation between dicot and monocot powdery mildew.</title>
        <authorList>
            <person name="Wu Y."/>
            <person name="Ma X."/>
            <person name="Pan Z."/>
            <person name="Kale S.D."/>
            <person name="Song Y."/>
            <person name="King H."/>
            <person name="Zhang Q."/>
            <person name="Presley C."/>
            <person name="Deng X."/>
            <person name="Wei C.I."/>
            <person name="Xiao S."/>
        </authorList>
    </citation>
    <scope>NUCLEOTIDE SEQUENCE [LARGE SCALE GENOMIC DNA]</scope>
    <source>
        <strain evidence="12">UCSC1</strain>
    </source>
</reference>
<keyword evidence="2 7" id="KW-0378">Hydrolase</keyword>
<evidence type="ECO:0000256" key="7">
    <source>
        <dbReference type="RuleBase" id="RU000492"/>
    </source>
</evidence>
<dbReference type="PROSITE" id="PS00039">
    <property type="entry name" value="DEAD_ATP_HELICASE"/>
    <property type="match status" value="1"/>
</dbReference>
<keyword evidence="5 8" id="KW-0694">RNA-binding</keyword>
<comment type="similarity">
    <text evidence="7">Belongs to the DEAD box helicase family.</text>
</comment>
<name>A0A420HW45_9PEZI</name>
<dbReference type="CDD" id="cd17964">
    <property type="entry name" value="DEADc_MSS116"/>
    <property type="match status" value="1"/>
</dbReference>
<evidence type="ECO:0000256" key="5">
    <source>
        <dbReference type="ARBA" id="ARBA00022884"/>
    </source>
</evidence>
<dbReference type="GO" id="GO:0016787">
    <property type="term" value="F:hydrolase activity"/>
    <property type="evidence" value="ECO:0007669"/>
    <property type="project" value="UniProtKB-KW"/>
</dbReference>
<evidence type="ECO:0000256" key="4">
    <source>
        <dbReference type="ARBA" id="ARBA00022840"/>
    </source>
</evidence>
<feature type="region of interest" description="Disordered" evidence="9">
    <location>
        <begin position="648"/>
        <end position="782"/>
    </location>
</feature>
<dbReference type="PROSITE" id="PS51192">
    <property type="entry name" value="HELICASE_ATP_BIND_1"/>
    <property type="match status" value="1"/>
</dbReference>
<evidence type="ECO:0000256" key="9">
    <source>
        <dbReference type="SAM" id="MobiDB-lite"/>
    </source>
</evidence>
<feature type="region of interest" description="Disordered" evidence="9">
    <location>
        <begin position="590"/>
        <end position="610"/>
    </location>
</feature>
<dbReference type="InterPro" id="IPR027417">
    <property type="entry name" value="P-loop_NTPase"/>
</dbReference>
<proteinExistence type="inferred from homology"/>
<evidence type="ECO:0000256" key="2">
    <source>
        <dbReference type="ARBA" id="ARBA00022801"/>
    </source>
</evidence>
<evidence type="ECO:0000256" key="1">
    <source>
        <dbReference type="ARBA" id="ARBA00022741"/>
    </source>
</evidence>
<dbReference type="Proteomes" id="UP000285405">
    <property type="component" value="Unassembled WGS sequence"/>
</dbReference>
<keyword evidence="6" id="KW-0539">Nucleus</keyword>
<protein>
    <recommendedName>
        <fullName evidence="8">ATP-dependent RNA helicase</fullName>
        <ecNumber evidence="8">3.6.4.13</ecNumber>
    </recommendedName>
</protein>
<comment type="caution">
    <text evidence="12">The sequence shown here is derived from an EMBL/GenBank/DDBJ whole genome shotgun (WGS) entry which is preliminary data.</text>
</comment>
<evidence type="ECO:0000256" key="6">
    <source>
        <dbReference type="ARBA" id="ARBA00023242"/>
    </source>
</evidence>
<feature type="domain" description="Helicase ATP-binding" evidence="10">
    <location>
        <begin position="107"/>
        <end position="298"/>
    </location>
</feature>
<evidence type="ECO:0000313" key="12">
    <source>
        <dbReference type="EMBL" id="RKF61579.1"/>
    </source>
</evidence>
<organism evidence="12 13">
    <name type="scientific">Golovinomyces cichoracearum</name>
    <dbReference type="NCBI Taxonomy" id="62708"/>
    <lineage>
        <taxon>Eukaryota</taxon>
        <taxon>Fungi</taxon>
        <taxon>Dikarya</taxon>
        <taxon>Ascomycota</taxon>
        <taxon>Pezizomycotina</taxon>
        <taxon>Leotiomycetes</taxon>
        <taxon>Erysiphales</taxon>
        <taxon>Erysiphaceae</taxon>
        <taxon>Golovinomyces</taxon>
    </lineage>
</organism>
<keyword evidence="4 7" id="KW-0067">ATP-binding</keyword>
<accession>A0A420HW45</accession>
<dbReference type="InterPro" id="IPR014001">
    <property type="entry name" value="Helicase_ATP-bd"/>
</dbReference>
<comment type="catalytic activity">
    <reaction evidence="8">
        <text>ATP + H2O = ADP + phosphate + H(+)</text>
        <dbReference type="Rhea" id="RHEA:13065"/>
        <dbReference type="ChEBI" id="CHEBI:15377"/>
        <dbReference type="ChEBI" id="CHEBI:15378"/>
        <dbReference type="ChEBI" id="CHEBI:30616"/>
        <dbReference type="ChEBI" id="CHEBI:43474"/>
        <dbReference type="ChEBI" id="CHEBI:456216"/>
        <dbReference type="EC" id="3.6.4.13"/>
    </reaction>
</comment>
<dbReference type="GO" id="GO:0003724">
    <property type="term" value="F:RNA helicase activity"/>
    <property type="evidence" value="ECO:0007669"/>
    <property type="project" value="UniProtKB-EC"/>
</dbReference>
<feature type="compositionally biased region" description="Gly residues" evidence="9">
    <location>
        <begin position="771"/>
        <end position="782"/>
    </location>
</feature>
<sequence length="782" mass="85307">MFNICKRGSTSISRALTTARLAIPISTSRLSTPLVLDRAKYTPLTHTKCIHLTTRLRDASGTQAKEHHDVTKFQELEDLNMVHPNIIYEITQNMKLHTMTEVQIATINEALQGTDIIAQARTGTGKTLGFLIPTIQNILRRNPELASRKRYSRARASDIRAIIISPTRELAEQIAVEAEKLCRNTDLVVQVAVGGNSKRQMLLKTQRQGCHLLVATPGRLQDLLTDEHSGVTAPNLTTLVLDEADRLLDDGFSKDIEEIVKILPDRQRVDRQTLLFSATVPREVMHLVRRTLKPDFQFIQTVKEGELATHEKVPQNIVITPGIENWMPALVDMAKKSIAAEKASALSSNKTDVKPFKAIVYFSSTAQVQLAYEIIRGLKSQGDGRYYNHPLSPAELYIINGSMTQEGRTRAAQRFRSCRCGILFSTDVTARGMDFPGVSHVLQFGLPPNKEQYIHRVGRTGRGDKTGDGYIFIEKSSVGDAKRMLRGLPIVENKSIEAAQVDMSKEVELPADITETMSQVAASTALSSRQSKEAAYKSALNNVKSADNTLALARWAKIGWGFDAPPPISSLLANKLGLRNLPGVNIGAPTVFPDSPDSSRGYSSGSSGGYGSRGGFGARGGFGGRGSFGGRFEGQEENSMGYRKGFRIRSDDHSSFGSPNERSTFSNREDRGSFGNREHRGSFGNREDRGSFGNREGRSSFGSRGGRGGFSSRGGSSSRGSFSNREDRGSFSSREDRGGFDNREGRGSFGGRGGRGGYSSRGGSSSRGSFGSRGGRGSFGSR</sequence>
<dbReference type="EMBL" id="MCBR01015525">
    <property type="protein sequence ID" value="RKF61579.1"/>
    <property type="molecule type" value="Genomic_DNA"/>
</dbReference>
<feature type="compositionally biased region" description="Basic and acidic residues" evidence="9">
    <location>
        <begin position="667"/>
        <end position="698"/>
    </location>
</feature>
<evidence type="ECO:0000313" key="13">
    <source>
        <dbReference type="Proteomes" id="UP000285405"/>
    </source>
</evidence>
<dbReference type="EC" id="3.6.4.13" evidence="8"/>
<evidence type="ECO:0000259" key="10">
    <source>
        <dbReference type="PROSITE" id="PS51192"/>
    </source>
</evidence>
<evidence type="ECO:0000259" key="11">
    <source>
        <dbReference type="PROSITE" id="PS51194"/>
    </source>
</evidence>
<dbReference type="InterPro" id="IPR011545">
    <property type="entry name" value="DEAD/DEAH_box_helicase_dom"/>
</dbReference>
<feature type="compositionally biased region" description="Low complexity" evidence="9">
    <location>
        <begin position="713"/>
        <end position="723"/>
    </location>
</feature>
<dbReference type="InterPro" id="IPR001650">
    <property type="entry name" value="Helicase_C-like"/>
</dbReference>
<keyword evidence="3 7" id="KW-0347">Helicase</keyword>
<dbReference type="SMART" id="SM00490">
    <property type="entry name" value="HELICc"/>
    <property type="match status" value="1"/>
</dbReference>
<feature type="domain" description="Helicase C-terminal" evidence="11">
    <location>
        <begin position="345"/>
        <end position="507"/>
    </location>
</feature>
<comment type="domain">
    <text evidence="8">The Q motif is unique to and characteristic of the DEAD box family of RNA helicases and controls ATP binding and hydrolysis.</text>
</comment>
<dbReference type="GO" id="GO:0003723">
    <property type="term" value="F:RNA binding"/>
    <property type="evidence" value="ECO:0007669"/>
    <property type="project" value="UniProtKB-UniRule"/>
</dbReference>
<evidence type="ECO:0000256" key="3">
    <source>
        <dbReference type="ARBA" id="ARBA00022806"/>
    </source>
</evidence>
<dbReference type="InterPro" id="IPR000629">
    <property type="entry name" value="RNA-helicase_DEAD-box_CS"/>
</dbReference>